<evidence type="ECO:0000256" key="1">
    <source>
        <dbReference type="SAM" id="Phobius"/>
    </source>
</evidence>
<protein>
    <submittedName>
        <fullName evidence="2">Uncharacterized protein</fullName>
    </submittedName>
</protein>
<name>K0SHV4_THAOC</name>
<evidence type="ECO:0000313" key="2">
    <source>
        <dbReference type="EMBL" id="EJK65693.1"/>
    </source>
</evidence>
<comment type="caution">
    <text evidence="2">The sequence shown here is derived from an EMBL/GenBank/DDBJ whole genome shotgun (WGS) entry which is preliminary data.</text>
</comment>
<sequence>MNVLGKRIEKASTKKCYRAEFKKQKGWKKMRVFLKLVYFINFACLLVGLLIVTLRQETGYYYCKSVTVQFEDMIWDKALVKFPQQGEYHEFMLNYGNFNGVYELSQSDGILTPPVYVERRKFDQTEFESVEPATIKYCGDRDGWVLSHPYIHKRRDLTEKDFPCDALAMSPPLDDFDLQGADNKDWLVWTGVISYSNVKITCNECYADKYSEDEYNTLLSGSSPITRSLECNLNGVCVENKCKCDNEEDTEFRGAHCGILLEKECATLLGERYNDKWSFVGGLVGYQYNRPVYTFTGNMSHATAALGIPADTALMNLVFGGDRWIGYYQSLRVSENTTDEDAILYALDYHAFWSYNYHGTIAIVSDPTTNAIPVGVDMYAVGRKGKQFGPYGELIPLQLYNQTGRGYFSCGWHLQSGSEDLQPE</sequence>
<accession>K0SHV4</accession>
<proteinExistence type="predicted"/>
<dbReference type="AlphaFoldDB" id="K0SHV4"/>
<dbReference type="EMBL" id="AGNL01015569">
    <property type="protein sequence ID" value="EJK65693.1"/>
    <property type="molecule type" value="Genomic_DNA"/>
</dbReference>
<organism evidence="2 3">
    <name type="scientific">Thalassiosira oceanica</name>
    <name type="common">Marine diatom</name>
    <dbReference type="NCBI Taxonomy" id="159749"/>
    <lineage>
        <taxon>Eukaryota</taxon>
        <taxon>Sar</taxon>
        <taxon>Stramenopiles</taxon>
        <taxon>Ochrophyta</taxon>
        <taxon>Bacillariophyta</taxon>
        <taxon>Coscinodiscophyceae</taxon>
        <taxon>Thalassiosirophycidae</taxon>
        <taxon>Thalassiosirales</taxon>
        <taxon>Thalassiosiraceae</taxon>
        <taxon>Thalassiosira</taxon>
    </lineage>
</organism>
<dbReference type="Proteomes" id="UP000266841">
    <property type="component" value="Unassembled WGS sequence"/>
</dbReference>
<feature type="transmembrane region" description="Helical" evidence="1">
    <location>
        <begin position="32"/>
        <end position="54"/>
    </location>
</feature>
<gene>
    <name evidence="2" type="ORF">THAOC_13424</name>
</gene>
<reference evidence="2 3" key="1">
    <citation type="journal article" date="2012" name="Genome Biol.">
        <title>Genome and low-iron response of an oceanic diatom adapted to chronic iron limitation.</title>
        <authorList>
            <person name="Lommer M."/>
            <person name="Specht M."/>
            <person name="Roy A.S."/>
            <person name="Kraemer L."/>
            <person name="Andreson R."/>
            <person name="Gutowska M.A."/>
            <person name="Wolf J."/>
            <person name="Bergner S.V."/>
            <person name="Schilhabel M.B."/>
            <person name="Klostermeier U.C."/>
            <person name="Beiko R.G."/>
            <person name="Rosenstiel P."/>
            <person name="Hippler M."/>
            <person name="Laroche J."/>
        </authorList>
    </citation>
    <scope>NUCLEOTIDE SEQUENCE [LARGE SCALE GENOMIC DNA]</scope>
    <source>
        <strain evidence="2 3">CCMP1005</strain>
    </source>
</reference>
<keyword evidence="1" id="KW-0812">Transmembrane</keyword>
<dbReference type="OrthoDB" id="57145at2759"/>
<keyword evidence="1" id="KW-1133">Transmembrane helix</keyword>
<keyword evidence="1" id="KW-0472">Membrane</keyword>
<dbReference type="eggNOG" id="ENOG502TFS6">
    <property type="taxonomic scope" value="Eukaryota"/>
</dbReference>
<keyword evidence="3" id="KW-1185">Reference proteome</keyword>
<evidence type="ECO:0000313" key="3">
    <source>
        <dbReference type="Proteomes" id="UP000266841"/>
    </source>
</evidence>